<dbReference type="EMBL" id="JAIMJA010000002">
    <property type="protein sequence ID" value="MCE2593632.1"/>
    <property type="molecule type" value="Genomic_DNA"/>
</dbReference>
<protein>
    <submittedName>
        <fullName evidence="2">Ribosome-associated translation inhibitor RaiA</fullName>
    </submittedName>
</protein>
<dbReference type="Pfam" id="PF02482">
    <property type="entry name" value="Ribosomal_S30AE"/>
    <property type="match status" value="1"/>
</dbReference>
<gene>
    <name evidence="2" type="primary">raiA</name>
    <name evidence="2" type="ORF">K6Y31_02245</name>
</gene>
<dbReference type="Gene3D" id="3.30.160.100">
    <property type="entry name" value="Ribosome hibernation promotion factor-like"/>
    <property type="match status" value="1"/>
</dbReference>
<name>A0ABS8W3V2_9GAMM</name>
<reference evidence="2 3" key="1">
    <citation type="journal article" date="2022" name="Environ. Microbiol. Rep.">
        <title>Eco-phylogenetic analyses reveal divergent evolution of vitamin B12 metabolism in the marine bacterial family 'Psychromonadaceae'.</title>
        <authorList>
            <person name="Jin X."/>
            <person name="Yang Y."/>
            <person name="Cao H."/>
            <person name="Gao B."/>
            <person name="Zhao Z."/>
        </authorList>
    </citation>
    <scope>NUCLEOTIDE SEQUENCE [LARGE SCALE GENOMIC DNA]</scope>
    <source>
        <strain evidence="2 3">MKS20</strain>
    </source>
</reference>
<keyword evidence="3" id="KW-1185">Reference proteome</keyword>
<dbReference type="Proteomes" id="UP001201273">
    <property type="component" value="Unassembled WGS sequence"/>
</dbReference>
<dbReference type="RefSeq" id="WP_233051230.1">
    <property type="nucleotide sequence ID" value="NZ_JAIMJA010000002.1"/>
</dbReference>
<comment type="caution">
    <text evidence="2">The sequence shown here is derived from an EMBL/GenBank/DDBJ whole genome shotgun (WGS) entry which is preliminary data.</text>
</comment>
<dbReference type="SUPFAM" id="SSF69754">
    <property type="entry name" value="Ribosome binding protein Y (YfiA homologue)"/>
    <property type="match status" value="1"/>
</dbReference>
<evidence type="ECO:0000313" key="3">
    <source>
        <dbReference type="Proteomes" id="UP001201273"/>
    </source>
</evidence>
<organism evidence="2 3">
    <name type="scientific">Motilimonas cestriensis</name>
    <dbReference type="NCBI Taxonomy" id="2742685"/>
    <lineage>
        <taxon>Bacteria</taxon>
        <taxon>Pseudomonadati</taxon>
        <taxon>Pseudomonadota</taxon>
        <taxon>Gammaproteobacteria</taxon>
        <taxon>Alteromonadales</taxon>
        <taxon>Alteromonadales genera incertae sedis</taxon>
        <taxon>Motilimonas</taxon>
    </lineage>
</organism>
<sequence>MTIEITSKHMAITTPMREKISARYDRLEKMQLPLIKPHFIITQEPKGFKIEAAIGIPNGDLFATATHDDLYSAINKLGQKLEKQLHKHVDKPNAQRSGTHKRIVEEETEAAA</sequence>
<dbReference type="CDD" id="cd00552">
    <property type="entry name" value="RaiA"/>
    <property type="match status" value="1"/>
</dbReference>
<evidence type="ECO:0000313" key="2">
    <source>
        <dbReference type="EMBL" id="MCE2593632.1"/>
    </source>
</evidence>
<accession>A0ABS8W3V2</accession>
<proteinExistence type="predicted"/>
<evidence type="ECO:0000256" key="1">
    <source>
        <dbReference type="SAM" id="MobiDB-lite"/>
    </source>
</evidence>
<dbReference type="InterPro" id="IPR003489">
    <property type="entry name" value="RHF/RaiA"/>
</dbReference>
<dbReference type="InterPro" id="IPR036567">
    <property type="entry name" value="RHF-like"/>
</dbReference>
<feature type="region of interest" description="Disordered" evidence="1">
    <location>
        <begin position="84"/>
        <end position="112"/>
    </location>
</feature>
<dbReference type="NCBIfam" id="TIGR00741">
    <property type="entry name" value="yfiA"/>
    <property type="match status" value="1"/>
</dbReference>